<dbReference type="PANTHER" id="PTHR31318">
    <property type="entry name" value="EXPRESSED PROTEIN-RELATED"/>
    <property type="match status" value="1"/>
</dbReference>
<dbReference type="Proteomes" id="UP000002195">
    <property type="component" value="Unassembled WGS sequence"/>
</dbReference>
<evidence type="ECO:0000313" key="3">
    <source>
        <dbReference type="Proteomes" id="UP000002195"/>
    </source>
</evidence>
<sequence length="566" mass="64575">MECGGSINIFDLDTKIYPPCKTFYDAGERSRQLFENISHINQVSLVLLILNIDLNKTSPTINLIGEKTFGDLKNYCSFNIDFQDINGNKIKESEIKKKPLLIIDGKSVSRSFIKYVGFENNTLCNKKLISINNLLFKDWSSTLVFSNSLLNKPYHSLDFYFSSITTTGSFKFIESVEANYTEGDLPANFIFKDCHFANVTNQYQTPLFYMYFNNISFVDTVLDNMKLVYSPFYLTMSTLVMENSIINNIELITNEDLPIVNMNGFVIQFYNLQFTNNKISTFFKGYFPKRPSQPRDPNIFRNCLFNNNNIISKSSNSFITISLFQIMESIYLSLENTIISNNTINGKMSFLSIDKSYEIKFKNSTIPNQFSSAIIMDNGFIDLKSNSRIDTQTTIKGTNNLITIDKYSSLNLNLEKFKKDCLKCIVNLFDNSENSDDLVTKNNKIHKFDRGDLIKKIIVPVLICSITISIFILVAIFRKNIKLYFENLKSPNNGNVSNNSINNNNNVNGNYLSDIIEYEYGESVEGLFSNQTSCDNPHTCPSSSSHIDHISVLDKNNDAPELDNNV</sequence>
<dbReference type="PhylomeDB" id="Q555G3"/>
<dbReference type="HOGENOM" id="CLU_481858_0_0_1"/>
<dbReference type="OMA" id="YPPCKTF"/>
<dbReference type="dictyBase" id="DDB_G0274891"/>
<keyword evidence="1" id="KW-0472">Membrane</keyword>
<dbReference type="eggNOG" id="ENOG502RIBY">
    <property type="taxonomic scope" value="Eukaryota"/>
</dbReference>
<dbReference type="InParanoid" id="Q555G3"/>
<name>Q555G3_DICDI</name>
<keyword evidence="3" id="KW-1185">Reference proteome</keyword>
<dbReference type="GeneID" id="8619536"/>
<dbReference type="VEuPathDB" id="AmoebaDB:DDB_G0274891"/>
<dbReference type="RefSeq" id="XP_644106.1">
    <property type="nucleotide sequence ID" value="XM_639014.1"/>
</dbReference>
<protein>
    <submittedName>
        <fullName evidence="2">Uncharacterized protein</fullName>
    </submittedName>
</protein>
<evidence type="ECO:0000313" key="2">
    <source>
        <dbReference type="EMBL" id="EAL70338.1"/>
    </source>
</evidence>
<keyword evidence="1" id="KW-1133">Transmembrane helix</keyword>
<feature type="transmembrane region" description="Helical" evidence="1">
    <location>
        <begin position="457"/>
        <end position="477"/>
    </location>
</feature>
<keyword evidence="1" id="KW-0812">Transmembrane</keyword>
<dbReference type="AlphaFoldDB" id="Q555G3"/>
<proteinExistence type="predicted"/>
<dbReference type="PANTHER" id="PTHR31318:SF2">
    <property type="entry name" value="PECTIN LYASE-LIKE FAMILY PROTEIN-RELATED"/>
    <property type="match status" value="1"/>
</dbReference>
<comment type="caution">
    <text evidence="2">The sequence shown here is derived from an EMBL/GenBank/DDBJ whole genome shotgun (WGS) entry which is preliminary data.</text>
</comment>
<dbReference type="EMBL" id="AAFI02000012">
    <property type="protein sequence ID" value="EAL70338.1"/>
    <property type="molecule type" value="Genomic_DNA"/>
</dbReference>
<gene>
    <name evidence="2" type="ORF">DDB_G0274891</name>
</gene>
<evidence type="ECO:0000256" key="1">
    <source>
        <dbReference type="SAM" id="Phobius"/>
    </source>
</evidence>
<organism evidence="2 3">
    <name type="scientific">Dictyostelium discoideum</name>
    <name type="common">Social amoeba</name>
    <dbReference type="NCBI Taxonomy" id="44689"/>
    <lineage>
        <taxon>Eukaryota</taxon>
        <taxon>Amoebozoa</taxon>
        <taxon>Evosea</taxon>
        <taxon>Eumycetozoa</taxon>
        <taxon>Dictyostelia</taxon>
        <taxon>Dictyosteliales</taxon>
        <taxon>Dictyosteliaceae</taxon>
        <taxon>Dictyostelium</taxon>
    </lineage>
</organism>
<dbReference type="KEGG" id="ddi:DDB_G0274891"/>
<reference evidence="2 3" key="1">
    <citation type="journal article" date="2005" name="Nature">
        <title>The genome of the social amoeba Dictyostelium discoideum.</title>
        <authorList>
            <consortium name="The Dictyostelium discoideum Sequencing Consortium"/>
            <person name="Eichinger L."/>
            <person name="Pachebat J.A."/>
            <person name="Glockner G."/>
            <person name="Rajandream M.A."/>
            <person name="Sucgang R."/>
            <person name="Berriman M."/>
            <person name="Song J."/>
            <person name="Olsen R."/>
            <person name="Szafranski K."/>
            <person name="Xu Q."/>
            <person name="Tunggal B."/>
            <person name="Kummerfeld S."/>
            <person name="Madera M."/>
            <person name="Konfortov B.A."/>
            <person name="Rivero F."/>
            <person name="Bankier A.T."/>
            <person name="Lehmann R."/>
            <person name="Hamlin N."/>
            <person name="Davies R."/>
            <person name="Gaudet P."/>
            <person name="Fey P."/>
            <person name="Pilcher K."/>
            <person name="Chen G."/>
            <person name="Saunders D."/>
            <person name="Sodergren E."/>
            <person name="Davis P."/>
            <person name="Kerhornou A."/>
            <person name="Nie X."/>
            <person name="Hall N."/>
            <person name="Anjard C."/>
            <person name="Hemphill L."/>
            <person name="Bason N."/>
            <person name="Farbrother P."/>
            <person name="Desany B."/>
            <person name="Just E."/>
            <person name="Morio T."/>
            <person name="Rost R."/>
            <person name="Churcher C."/>
            <person name="Cooper J."/>
            <person name="Haydock S."/>
            <person name="van Driessche N."/>
            <person name="Cronin A."/>
            <person name="Goodhead I."/>
            <person name="Muzny D."/>
            <person name="Mourier T."/>
            <person name="Pain A."/>
            <person name="Lu M."/>
            <person name="Harper D."/>
            <person name="Lindsay R."/>
            <person name="Hauser H."/>
            <person name="James K."/>
            <person name="Quiles M."/>
            <person name="Madan Babu M."/>
            <person name="Saito T."/>
            <person name="Buchrieser C."/>
            <person name="Wardroper A."/>
            <person name="Felder M."/>
            <person name="Thangavelu M."/>
            <person name="Johnson D."/>
            <person name="Knights A."/>
            <person name="Loulseged H."/>
            <person name="Mungall K."/>
            <person name="Oliver K."/>
            <person name="Price C."/>
            <person name="Quail M.A."/>
            <person name="Urushihara H."/>
            <person name="Hernandez J."/>
            <person name="Rabbinowitsch E."/>
            <person name="Steffen D."/>
            <person name="Sanders M."/>
            <person name="Ma J."/>
            <person name="Kohara Y."/>
            <person name="Sharp S."/>
            <person name="Simmonds M."/>
            <person name="Spiegler S."/>
            <person name="Tivey A."/>
            <person name="Sugano S."/>
            <person name="White B."/>
            <person name="Walker D."/>
            <person name="Woodward J."/>
            <person name="Winckler T."/>
            <person name="Tanaka Y."/>
            <person name="Shaulsky G."/>
            <person name="Schleicher M."/>
            <person name="Weinstock G."/>
            <person name="Rosenthal A."/>
            <person name="Cox E.C."/>
            <person name="Chisholm R.L."/>
            <person name="Gibbs R."/>
            <person name="Loomis W.F."/>
            <person name="Platzer M."/>
            <person name="Kay R.R."/>
            <person name="Williams J."/>
            <person name="Dear P.H."/>
            <person name="Noegel A.A."/>
            <person name="Barrell B."/>
            <person name="Kuspa A."/>
        </authorList>
    </citation>
    <scope>NUCLEOTIDE SEQUENCE [LARGE SCALE GENOMIC DNA]</scope>
    <source>
        <strain evidence="2 3">AX4</strain>
    </source>
</reference>
<dbReference type="PaxDb" id="44689-DDB0238209"/>
<accession>Q555G3</accession>